<evidence type="ECO:0000259" key="1">
    <source>
        <dbReference type="Pfam" id="PF06283"/>
    </source>
</evidence>
<comment type="caution">
    <text evidence="2">The sequence shown here is derived from an EMBL/GenBank/DDBJ whole genome shotgun (WGS) entry which is preliminary data.</text>
</comment>
<organism evidence="2 3">
    <name type="scientific">Lentinula lateritia</name>
    <dbReference type="NCBI Taxonomy" id="40482"/>
    <lineage>
        <taxon>Eukaryota</taxon>
        <taxon>Fungi</taxon>
        <taxon>Dikarya</taxon>
        <taxon>Basidiomycota</taxon>
        <taxon>Agaricomycotina</taxon>
        <taxon>Agaricomycetes</taxon>
        <taxon>Agaricomycetidae</taxon>
        <taxon>Agaricales</taxon>
        <taxon>Marasmiineae</taxon>
        <taxon>Omphalotaceae</taxon>
        <taxon>Lentinula</taxon>
    </lineage>
</organism>
<feature type="domain" description="ThuA-like" evidence="1">
    <location>
        <begin position="13"/>
        <end position="200"/>
    </location>
</feature>
<evidence type="ECO:0000313" key="2">
    <source>
        <dbReference type="EMBL" id="KAJ4469802.1"/>
    </source>
</evidence>
<evidence type="ECO:0000313" key="3">
    <source>
        <dbReference type="Proteomes" id="UP001150217"/>
    </source>
</evidence>
<keyword evidence="3" id="KW-1185">Reference proteome</keyword>
<dbReference type="Proteomes" id="UP001150217">
    <property type="component" value="Unassembled WGS sequence"/>
</dbReference>
<dbReference type="EMBL" id="JANVFT010000094">
    <property type="protein sequence ID" value="KAJ4469802.1"/>
    <property type="molecule type" value="Genomic_DNA"/>
</dbReference>
<gene>
    <name evidence="2" type="ORF">C8R41DRAFT_897927</name>
</gene>
<dbReference type="PANTHER" id="PTHR40469:SF2">
    <property type="entry name" value="GALACTOSE-BINDING DOMAIN-LIKE SUPERFAMILY PROTEIN"/>
    <property type="match status" value="1"/>
</dbReference>
<dbReference type="PANTHER" id="PTHR40469">
    <property type="entry name" value="SECRETED GLYCOSYL HYDROLASE"/>
    <property type="match status" value="1"/>
</dbReference>
<proteinExistence type="predicted"/>
<dbReference type="InterPro" id="IPR029010">
    <property type="entry name" value="ThuA-like"/>
</dbReference>
<dbReference type="Gene3D" id="3.40.50.880">
    <property type="match status" value="1"/>
</dbReference>
<reference evidence="2" key="1">
    <citation type="submission" date="2022-08" db="EMBL/GenBank/DDBJ databases">
        <title>A Global Phylogenomic Analysis of the Shiitake Genus Lentinula.</title>
        <authorList>
            <consortium name="DOE Joint Genome Institute"/>
            <person name="Sierra-Patev S."/>
            <person name="Min B."/>
            <person name="Naranjo-Ortiz M."/>
            <person name="Looney B."/>
            <person name="Konkel Z."/>
            <person name="Slot J.C."/>
            <person name="Sakamoto Y."/>
            <person name="Steenwyk J.L."/>
            <person name="Rokas A."/>
            <person name="Carro J."/>
            <person name="Camarero S."/>
            <person name="Ferreira P."/>
            <person name="Molpeceres G."/>
            <person name="Ruiz-Duenas F.J."/>
            <person name="Serrano A."/>
            <person name="Henrissat B."/>
            <person name="Drula E."/>
            <person name="Hughes K.W."/>
            <person name="Mata J.L."/>
            <person name="Ishikawa N.K."/>
            <person name="Vargas-Isla R."/>
            <person name="Ushijima S."/>
            <person name="Smith C.A."/>
            <person name="Ahrendt S."/>
            <person name="Andreopoulos W."/>
            <person name="He G."/>
            <person name="Labutti K."/>
            <person name="Lipzen A."/>
            <person name="Ng V."/>
            <person name="Riley R."/>
            <person name="Sandor L."/>
            <person name="Barry K."/>
            <person name="Martinez A.T."/>
            <person name="Xiao Y."/>
            <person name="Gibbons J.G."/>
            <person name="Terashima K."/>
            <person name="Grigoriev I.V."/>
            <person name="Hibbett D.S."/>
        </authorList>
    </citation>
    <scope>NUCLEOTIDE SEQUENCE</scope>
    <source>
        <strain evidence="2">RHP3577 ss4</strain>
    </source>
</reference>
<protein>
    <submittedName>
        <fullName evidence="2">Trehalose utilization-domain-containing protein</fullName>
    </submittedName>
</protein>
<name>A0ABQ8V5K5_9AGAR</name>
<sequence length="258" mass="28589">MGEHAFATNVATKVSIYSATEDFRHGSIPTAIQALQSKGPSPDIQFETTEDKAQFTDQYLAQYDALLFLDNIGEVVDDLGKAAWQKYLDLGGNFIGIHAASDCLRNTTFYGHEVVWPQTVDVIDSSHPNDFRYNLKSNPRTIGATIILSANEFSYIERGTRLDQGIAHPTAWFQECGAGAESNVIAGRSFYTSLHLNKTWQFRMNCFCYWRNYMDITMYNLQSNTTLAFNTSAQVGNPSVSVDPTNIPSSTTGTSTSS</sequence>
<dbReference type="SUPFAM" id="SSF52317">
    <property type="entry name" value="Class I glutamine amidotransferase-like"/>
    <property type="match status" value="1"/>
</dbReference>
<dbReference type="InterPro" id="IPR029062">
    <property type="entry name" value="Class_I_gatase-like"/>
</dbReference>
<dbReference type="Pfam" id="PF06283">
    <property type="entry name" value="ThuA"/>
    <property type="match status" value="1"/>
</dbReference>
<accession>A0ABQ8V5K5</accession>